<accession>A0A5N6B9T9</accession>
<dbReference type="RefSeq" id="WP_139579973.1">
    <property type="nucleotide sequence ID" value="NZ_VDMA02000029.1"/>
</dbReference>
<dbReference type="EMBL" id="VDMA02000029">
    <property type="protein sequence ID" value="KAB8177811.1"/>
    <property type="molecule type" value="Genomic_DNA"/>
</dbReference>
<keyword evidence="2" id="KW-1185">Reference proteome</keyword>
<name>A0A5N6B9T9_9ACTN</name>
<dbReference type="AlphaFoldDB" id="A0A5N6B9T9"/>
<gene>
    <name evidence="1" type="ORF">FH610_037480</name>
</gene>
<evidence type="ECO:0000313" key="1">
    <source>
        <dbReference type="EMBL" id="KAB8177811.1"/>
    </source>
</evidence>
<dbReference type="Proteomes" id="UP000313066">
    <property type="component" value="Unassembled WGS sequence"/>
</dbReference>
<protein>
    <submittedName>
        <fullName evidence="1">Uncharacterized protein</fullName>
    </submittedName>
</protein>
<reference evidence="1 2" key="1">
    <citation type="submission" date="2019-10" db="EMBL/GenBank/DDBJ databases">
        <title>Nonomuraea sp. nov., isolated from Phyllanthus amarus.</title>
        <authorList>
            <person name="Klykleung N."/>
            <person name="Tanasupawat S."/>
        </authorList>
    </citation>
    <scope>NUCLEOTIDE SEQUENCE [LARGE SCALE GENOMIC DNA]</scope>
    <source>
        <strain evidence="1 2">CR1-09</strain>
    </source>
</reference>
<sequence>MQSMHVRRLLLVILLVITAGLMTTGSTATLPPGRSVAAIATLVGDYLATHPTVKRVLRSSGISVTLISCGAETGSPTDLSADFGHGFSGRLIRTRNATYFQTPIGSEIAPGKYFDKVTDYYEPYSLLGIGTLAMMATNLIDGHRAHALLINRGRLTAASIEGGTGPHTIHYTVHIDVRRAVERLNLPAYIAYTNPMPLDQRTEEEYAKVRAGDPAAQARLRARIAGDLGPSADYELWVDLSGRPVRYVLSAKTRTEMAFSDWGTCMVNAPPSERVRELKG</sequence>
<comment type="caution">
    <text evidence="1">The sequence shown here is derived from an EMBL/GenBank/DDBJ whole genome shotgun (WGS) entry which is preliminary data.</text>
</comment>
<evidence type="ECO:0000313" key="2">
    <source>
        <dbReference type="Proteomes" id="UP000313066"/>
    </source>
</evidence>
<organism evidence="1 2">
    <name type="scientific">Microbispora catharanthi</name>
    <dbReference type="NCBI Taxonomy" id="1712871"/>
    <lineage>
        <taxon>Bacteria</taxon>
        <taxon>Bacillati</taxon>
        <taxon>Actinomycetota</taxon>
        <taxon>Actinomycetes</taxon>
        <taxon>Streptosporangiales</taxon>
        <taxon>Streptosporangiaceae</taxon>
        <taxon>Microbispora</taxon>
    </lineage>
</organism>
<proteinExistence type="predicted"/>